<dbReference type="SMART" id="SM00448">
    <property type="entry name" value="REC"/>
    <property type="match status" value="1"/>
</dbReference>
<dbReference type="Gene3D" id="3.40.50.2300">
    <property type="match status" value="1"/>
</dbReference>
<evidence type="ECO:0000313" key="11">
    <source>
        <dbReference type="Proteomes" id="UP001163104"/>
    </source>
</evidence>
<dbReference type="PANTHER" id="PTHR48111:SF73">
    <property type="entry name" value="ALKALINE PHOSPHATASE SYNTHESIS TRANSCRIPTIONAL REGULATORY PROTEIN PHOP"/>
    <property type="match status" value="1"/>
</dbReference>
<gene>
    <name evidence="10" type="ORF">OD459_00305</name>
</gene>
<keyword evidence="5" id="KW-0804">Transcription</keyword>
<dbReference type="InterPro" id="IPR001867">
    <property type="entry name" value="OmpR/PhoB-type_DNA-bd"/>
</dbReference>
<feature type="domain" description="Response regulatory" evidence="8">
    <location>
        <begin position="3"/>
        <end position="116"/>
    </location>
</feature>
<dbReference type="GO" id="GO:0000156">
    <property type="term" value="F:phosphorelay response regulator activity"/>
    <property type="evidence" value="ECO:0007669"/>
    <property type="project" value="TreeGrafter"/>
</dbReference>
<dbReference type="PANTHER" id="PTHR48111">
    <property type="entry name" value="REGULATOR OF RPOS"/>
    <property type="match status" value="1"/>
</dbReference>
<keyword evidence="2" id="KW-0902">Two-component regulatory system</keyword>
<dbReference type="InterPro" id="IPR036388">
    <property type="entry name" value="WH-like_DNA-bd_sf"/>
</dbReference>
<feature type="DNA-binding region" description="OmpR/PhoB-type" evidence="7">
    <location>
        <begin position="123"/>
        <end position="223"/>
    </location>
</feature>
<accession>A0AA46PRI4</accession>
<evidence type="ECO:0000256" key="1">
    <source>
        <dbReference type="ARBA" id="ARBA00022553"/>
    </source>
</evidence>
<dbReference type="SMART" id="SM00862">
    <property type="entry name" value="Trans_reg_C"/>
    <property type="match status" value="1"/>
</dbReference>
<evidence type="ECO:0000256" key="3">
    <source>
        <dbReference type="ARBA" id="ARBA00023015"/>
    </source>
</evidence>
<dbReference type="Pfam" id="PF00072">
    <property type="entry name" value="Response_reg"/>
    <property type="match status" value="1"/>
</dbReference>
<keyword evidence="3" id="KW-0805">Transcription regulation</keyword>
<dbReference type="GO" id="GO:0005829">
    <property type="term" value="C:cytosol"/>
    <property type="evidence" value="ECO:0007669"/>
    <property type="project" value="TreeGrafter"/>
</dbReference>
<keyword evidence="4 7" id="KW-0238">DNA-binding</keyword>
<dbReference type="PROSITE" id="PS51755">
    <property type="entry name" value="OMPR_PHOB"/>
    <property type="match status" value="1"/>
</dbReference>
<evidence type="ECO:0000256" key="4">
    <source>
        <dbReference type="ARBA" id="ARBA00023125"/>
    </source>
</evidence>
<evidence type="ECO:0000256" key="2">
    <source>
        <dbReference type="ARBA" id="ARBA00023012"/>
    </source>
</evidence>
<dbReference type="Proteomes" id="UP001163104">
    <property type="component" value="Chromosome"/>
</dbReference>
<evidence type="ECO:0000313" key="10">
    <source>
        <dbReference type="EMBL" id="UYG95502.1"/>
    </source>
</evidence>
<dbReference type="InterPro" id="IPR001789">
    <property type="entry name" value="Sig_transdc_resp-reg_receiver"/>
</dbReference>
<dbReference type="Gene3D" id="6.10.250.690">
    <property type="match status" value="1"/>
</dbReference>
<evidence type="ECO:0000256" key="6">
    <source>
        <dbReference type="PROSITE-ProRule" id="PRU00169"/>
    </source>
</evidence>
<feature type="domain" description="OmpR/PhoB-type" evidence="9">
    <location>
        <begin position="123"/>
        <end position="223"/>
    </location>
</feature>
<evidence type="ECO:0000256" key="5">
    <source>
        <dbReference type="ARBA" id="ARBA00023163"/>
    </source>
</evidence>
<dbReference type="InterPro" id="IPR039420">
    <property type="entry name" value="WalR-like"/>
</dbReference>
<proteinExistence type="predicted"/>
<dbReference type="RefSeq" id="WP_048008668.1">
    <property type="nucleotide sequence ID" value="NZ_CP107027.1"/>
</dbReference>
<dbReference type="SUPFAM" id="SSF52172">
    <property type="entry name" value="CheY-like"/>
    <property type="match status" value="1"/>
</dbReference>
<dbReference type="GO" id="GO:0006355">
    <property type="term" value="P:regulation of DNA-templated transcription"/>
    <property type="evidence" value="ECO:0007669"/>
    <property type="project" value="InterPro"/>
</dbReference>
<dbReference type="FunFam" id="3.40.50.2300:FF:000001">
    <property type="entry name" value="DNA-binding response regulator PhoB"/>
    <property type="match status" value="1"/>
</dbReference>
<dbReference type="InterPro" id="IPR011006">
    <property type="entry name" value="CheY-like_superfamily"/>
</dbReference>
<dbReference type="EMBL" id="CP107027">
    <property type="protein sequence ID" value="UYG95502.1"/>
    <property type="molecule type" value="Genomic_DNA"/>
</dbReference>
<dbReference type="AlphaFoldDB" id="A0AA46PRI4"/>
<feature type="modified residue" description="4-aspartylphosphate" evidence="6">
    <location>
        <position position="52"/>
    </location>
</feature>
<dbReference type="Pfam" id="PF00486">
    <property type="entry name" value="Trans_reg_C"/>
    <property type="match status" value="1"/>
</dbReference>
<dbReference type="Gene3D" id="1.10.10.10">
    <property type="entry name" value="Winged helix-like DNA-binding domain superfamily/Winged helix DNA-binding domain"/>
    <property type="match status" value="1"/>
</dbReference>
<reference evidence="10" key="1">
    <citation type="submission" date="2022-10" db="EMBL/GenBank/DDBJ databases">
        <title>Mechanism of multi-heavy metal repair in Cytobacillus Firmus M7.</title>
        <authorList>
            <person name="Li X."/>
            <person name="Yu C."/>
        </authorList>
    </citation>
    <scope>NUCLEOTIDE SEQUENCE</scope>
    <source>
        <strain evidence="10">M7</strain>
    </source>
</reference>
<protein>
    <submittedName>
        <fullName evidence="10">Response regulator transcription factor</fullName>
    </submittedName>
</protein>
<evidence type="ECO:0000259" key="8">
    <source>
        <dbReference type="PROSITE" id="PS50110"/>
    </source>
</evidence>
<evidence type="ECO:0000259" key="9">
    <source>
        <dbReference type="PROSITE" id="PS51755"/>
    </source>
</evidence>
<keyword evidence="1 6" id="KW-0597">Phosphoprotein</keyword>
<dbReference type="GO" id="GO:0032993">
    <property type="term" value="C:protein-DNA complex"/>
    <property type="evidence" value="ECO:0007669"/>
    <property type="project" value="TreeGrafter"/>
</dbReference>
<organism evidence="10 11">
    <name type="scientific">Cytobacillus firmus</name>
    <name type="common">Bacillus firmus</name>
    <dbReference type="NCBI Taxonomy" id="1399"/>
    <lineage>
        <taxon>Bacteria</taxon>
        <taxon>Bacillati</taxon>
        <taxon>Bacillota</taxon>
        <taxon>Bacilli</taxon>
        <taxon>Bacillales</taxon>
        <taxon>Bacillaceae</taxon>
        <taxon>Cytobacillus</taxon>
    </lineage>
</organism>
<dbReference type="PROSITE" id="PS50110">
    <property type="entry name" value="RESPONSE_REGULATORY"/>
    <property type="match status" value="1"/>
</dbReference>
<evidence type="ECO:0000256" key="7">
    <source>
        <dbReference type="PROSITE-ProRule" id="PRU01091"/>
    </source>
</evidence>
<sequence>MKTILLVDDESRMMDLLALYLTPIGFKCVKKSSAIEAIRFIETQPADLVLLDVMMPEMDGWTACKELKKVRDIPIIMLTARSEKPDIVKGLKLGADDYILKPFDEEELVARIEAVLRRTATDEEFISFKGLILKPDSYELYFEDKEVLLTPKEFAMVQLFISNRNKVFSRDHLIESVWGYGVSIEDRTIDSHVRNIREKLRKAGFPADDYLLTVWGVGYKWTGKE</sequence>
<dbReference type="CDD" id="cd00383">
    <property type="entry name" value="trans_reg_C"/>
    <property type="match status" value="1"/>
</dbReference>
<name>A0AA46PRI4_CYTFI</name>
<dbReference type="GO" id="GO:0000976">
    <property type="term" value="F:transcription cis-regulatory region binding"/>
    <property type="evidence" value="ECO:0007669"/>
    <property type="project" value="TreeGrafter"/>
</dbReference>